<dbReference type="Pfam" id="PF22966">
    <property type="entry name" value="INTS7_C_plants"/>
    <property type="match status" value="1"/>
</dbReference>
<dbReference type="InterPro" id="IPR055195">
    <property type="entry name" value="INTS7_C_plant"/>
</dbReference>
<dbReference type="InterPro" id="IPR033060">
    <property type="entry name" value="INTS7"/>
</dbReference>
<organism evidence="4 5">
    <name type="scientific">Corchorus olitorius</name>
    <dbReference type="NCBI Taxonomy" id="93759"/>
    <lineage>
        <taxon>Eukaryota</taxon>
        <taxon>Viridiplantae</taxon>
        <taxon>Streptophyta</taxon>
        <taxon>Embryophyta</taxon>
        <taxon>Tracheophyta</taxon>
        <taxon>Spermatophyta</taxon>
        <taxon>Magnoliopsida</taxon>
        <taxon>eudicotyledons</taxon>
        <taxon>Gunneridae</taxon>
        <taxon>Pentapetalae</taxon>
        <taxon>rosids</taxon>
        <taxon>malvids</taxon>
        <taxon>Malvales</taxon>
        <taxon>Malvaceae</taxon>
        <taxon>Grewioideae</taxon>
        <taxon>Apeibeae</taxon>
        <taxon>Corchorus</taxon>
    </lineage>
</organism>
<evidence type="ECO:0000313" key="4">
    <source>
        <dbReference type="EMBL" id="OMO91920.1"/>
    </source>
</evidence>
<dbReference type="EMBL" id="AWUE01016407">
    <property type="protein sequence ID" value="OMO91920.1"/>
    <property type="molecule type" value="Genomic_DNA"/>
</dbReference>
<evidence type="ECO:0000313" key="5">
    <source>
        <dbReference type="Proteomes" id="UP000187203"/>
    </source>
</evidence>
<dbReference type="Proteomes" id="UP000187203">
    <property type="component" value="Unassembled WGS sequence"/>
</dbReference>
<comment type="similarity">
    <text evidence="1">Belongs to the Integrator subunit 7 family.</text>
</comment>
<reference evidence="5" key="1">
    <citation type="submission" date="2013-09" db="EMBL/GenBank/DDBJ databases">
        <title>Corchorus olitorius genome sequencing.</title>
        <authorList>
            <person name="Alam M."/>
            <person name="Haque M.S."/>
            <person name="Islam M.S."/>
            <person name="Emdad E.M."/>
            <person name="Islam M.M."/>
            <person name="Ahmed B."/>
            <person name="Halim A."/>
            <person name="Hossen Q.M.M."/>
            <person name="Hossain M.Z."/>
            <person name="Ahmed R."/>
            <person name="Khan M.M."/>
            <person name="Islam R."/>
            <person name="Rashid M.M."/>
            <person name="Khan S.A."/>
            <person name="Rahman M.S."/>
            <person name="Alam M."/>
            <person name="Yahiya A.S."/>
            <person name="Khan M.S."/>
            <person name="Azam M.S."/>
            <person name="Haque T."/>
            <person name="Lashkar M.Z.H."/>
            <person name="Akhand A.I."/>
            <person name="Morshed G."/>
            <person name="Roy S."/>
            <person name="Uddin K.S."/>
            <person name="Rabeya T."/>
            <person name="Hossain A.S."/>
            <person name="Chowdhury A."/>
            <person name="Snigdha A.R."/>
            <person name="Mortoza M.S."/>
            <person name="Matin S.A."/>
            <person name="Hoque S.M.E."/>
            <person name="Islam M.K."/>
            <person name="Roy D.K."/>
            <person name="Haider R."/>
            <person name="Moosa M.M."/>
            <person name="Elias S.M."/>
            <person name="Hasan A.M."/>
            <person name="Jahan S."/>
            <person name="Shafiuddin M."/>
            <person name="Mahmood N."/>
            <person name="Shommy N.S."/>
        </authorList>
    </citation>
    <scope>NUCLEOTIDE SEQUENCE [LARGE SCALE GENOMIC DNA]</scope>
    <source>
        <strain evidence="5">cv. O-4</strain>
    </source>
</reference>
<evidence type="ECO:0000259" key="2">
    <source>
        <dbReference type="Pfam" id="PF22966"/>
    </source>
</evidence>
<protein>
    <recommendedName>
        <fullName evidence="6">Armadillo-like helical</fullName>
    </recommendedName>
</protein>
<dbReference type="PANTHER" id="PTHR13322:SF2">
    <property type="entry name" value="INTEGRATOR COMPLEX SUBUNIT 7"/>
    <property type="match status" value="1"/>
</dbReference>
<evidence type="ECO:0000256" key="1">
    <source>
        <dbReference type="ARBA" id="ARBA00008565"/>
    </source>
</evidence>
<dbReference type="InterPro" id="IPR056516">
    <property type="entry name" value="INTS7_N"/>
</dbReference>
<dbReference type="GO" id="GO:0032039">
    <property type="term" value="C:integrator complex"/>
    <property type="evidence" value="ECO:0007669"/>
    <property type="project" value="InterPro"/>
</dbReference>
<keyword evidence="5" id="KW-1185">Reference proteome</keyword>
<dbReference type="AlphaFoldDB" id="A0A1R3JAV2"/>
<name>A0A1R3JAV2_9ROSI</name>
<evidence type="ECO:0008006" key="6">
    <source>
        <dbReference type="Google" id="ProtNLM"/>
    </source>
</evidence>
<feature type="domain" description="Integrator complex subunit 7 N-terminal" evidence="3">
    <location>
        <begin position="66"/>
        <end position="482"/>
    </location>
</feature>
<dbReference type="PANTHER" id="PTHR13322">
    <property type="entry name" value="C1ORF73 PROTEIN"/>
    <property type="match status" value="1"/>
</dbReference>
<dbReference type="SUPFAM" id="SSF48371">
    <property type="entry name" value="ARM repeat"/>
    <property type="match status" value="1"/>
</dbReference>
<sequence length="1123" mass="127202">MDKISAACAMEWSIQLDKALRCNNPARAVEAILLTGSRLEQWRQEPEATKAVCSIFGLVPGEDRLFANTILLRLAHAFQFGDKDIRLSVVRIFLTYVRYDRNKKNRKQKRQTFLYGGVHNHAELLRRVKVVFDNGDVESRALALVLFGCWANFAKDSAEIRYLILSSMVSSTFLEVKASFFAASCFCELANDFASIVLEMLVNMTASPETLPCVRLAGARVFTRMVCSYSVSNRAFKTGVKLVTDSSDEKFIIAMLVSLSKLVSRATFFISEQVDLLISYLSLENTWQLRVTSLSILDENELPSVMPFGALQILHKILLYTLANLPSFEILDFTQLLAILEKASKSPTTSKSIVALRVLTDMSTKLWARTQSECFAVCSSSLPSWVISLIMESLSSLLKLLLDPCQTSSTPLQEIKSLLNLILQLVEEHPYLCAMVLDEISLFIKYIVNLNEDVVADKQIGTSDSGQKCKVFRSKILSTIHRFVAACLQNLSEAGAITADVFDKVKLLIENLHHGRVFDCYTHTIYSLLLRSHLFGKINACLIEHPFKHELATLGHAGKMLSERDNWNAYKAGIYAACQGVWITATFIFAQLMTRVQSDSCCCWFKSLFQFSYSEAKVQLNLSPKQRSILVGSLDMYELAFLKDYLGELGQVTEGNNSEPNYRDVLVEACCNLSSSIKTLETVALSRKEFFFQRWYFSLRAKVLGTAGEIVELLDTPDEEKIRNINEVENIALANLKRLQIISHLSFRVKGLAKELDLISSTFIGIDSESSKILATLALNCSILAFTTGFPIFFPNLPDYKNLRICDHDSEQNFSSKILLQDLLGRLLHIDHEISMNLCLLLDDGEHPRNCFHMQSRNQILKSAHEVGDTLDMITYAVSTVVRLRSETNKMQNEEFISHVTKNGIQLLLDIIKKWLQIPFRIPKHFFKIRPLIGSELFTFNADADTRSQKNQITVLAGSHLSLNLCLQLRNTPPDFPFRLAKLYCILHCRVSFQKLPDDVENSERKEWDCTPWESEDMVEMNDKLFQYVTECAKKTNYGKRFREYDMDGEQVVNEYVGFEPNVKGLGFSTCVLDVSHFPVGSYRVKWFCCCIDNQGSYWSLMPLNSGPVFTVKQQSHVISSCT</sequence>
<dbReference type="InterPro" id="IPR016024">
    <property type="entry name" value="ARM-type_fold"/>
</dbReference>
<gene>
    <name evidence="4" type="ORF">COLO4_18025</name>
</gene>
<feature type="domain" description="Integrator complex subunit 7-like C-terminal" evidence="2">
    <location>
        <begin position="934"/>
        <end position="1113"/>
    </location>
</feature>
<comment type="caution">
    <text evidence="4">The sequence shown here is derived from an EMBL/GenBank/DDBJ whole genome shotgun (WGS) entry which is preliminary data.</text>
</comment>
<proteinExistence type="inferred from homology"/>
<dbReference type="OrthoDB" id="1921953at2759"/>
<dbReference type="GO" id="GO:0034472">
    <property type="term" value="P:snRNA 3'-end processing"/>
    <property type="evidence" value="ECO:0007669"/>
    <property type="project" value="TreeGrafter"/>
</dbReference>
<dbReference type="Pfam" id="PF24436">
    <property type="entry name" value="INTS7_N"/>
    <property type="match status" value="1"/>
</dbReference>
<evidence type="ECO:0000259" key="3">
    <source>
        <dbReference type="Pfam" id="PF24436"/>
    </source>
</evidence>
<accession>A0A1R3JAV2</accession>
<dbReference type="STRING" id="93759.A0A1R3JAV2"/>